<feature type="region of interest" description="Disordered" evidence="1">
    <location>
        <begin position="126"/>
        <end position="181"/>
    </location>
</feature>
<proteinExistence type="predicted"/>
<organism evidence="2 3">
    <name type="scientific">Nitrospina watsonii</name>
    <dbReference type="NCBI Taxonomy" id="1323948"/>
    <lineage>
        <taxon>Bacteria</taxon>
        <taxon>Pseudomonadati</taxon>
        <taxon>Nitrospinota/Tectimicrobiota group</taxon>
        <taxon>Nitrospinota</taxon>
        <taxon>Nitrospinia</taxon>
        <taxon>Nitrospinales</taxon>
        <taxon>Nitrospinaceae</taxon>
        <taxon>Nitrospina</taxon>
    </lineage>
</organism>
<dbReference type="RefSeq" id="WP_282010132.1">
    <property type="nucleotide sequence ID" value="NZ_OX336137.1"/>
</dbReference>
<reference evidence="2 3" key="1">
    <citation type="submission" date="2022-09" db="EMBL/GenBank/DDBJ databases">
        <authorList>
            <person name="Kop L."/>
        </authorList>
    </citation>
    <scope>NUCLEOTIDE SEQUENCE [LARGE SCALE GENOMIC DNA]</scope>
    <source>
        <strain evidence="2 3">347</strain>
    </source>
</reference>
<gene>
    <name evidence="2" type="ORF">NSPWAT_0314</name>
</gene>
<feature type="compositionally biased region" description="Basic and acidic residues" evidence="1">
    <location>
        <begin position="132"/>
        <end position="154"/>
    </location>
</feature>
<dbReference type="Proteomes" id="UP001157733">
    <property type="component" value="Chromosome"/>
</dbReference>
<keyword evidence="3" id="KW-1185">Reference proteome</keyword>
<evidence type="ECO:0000313" key="3">
    <source>
        <dbReference type="Proteomes" id="UP001157733"/>
    </source>
</evidence>
<accession>A0ABM9HAM2</accession>
<dbReference type="EMBL" id="OX336137">
    <property type="protein sequence ID" value="CAI2717173.1"/>
    <property type="molecule type" value="Genomic_DNA"/>
</dbReference>
<name>A0ABM9HAM2_9BACT</name>
<protein>
    <submittedName>
        <fullName evidence="2">Uncharacterized protein</fullName>
    </submittedName>
</protein>
<evidence type="ECO:0000313" key="2">
    <source>
        <dbReference type="EMBL" id="CAI2717173.1"/>
    </source>
</evidence>
<sequence>MSHYLLLNGWVGIDQEEATDKMARVFRMSAEEAGPIVDLLANGNPWQFDYQVSDQQSEVAKNFLGDLGFEVETIPAIVKGGSREPIPDAASPEKAKGGMFKGLMAKLGGLFSRKKKPEPEMMETVADMDDDMPSHMDAEMNADMHDDMQSRMDAELEAEIDSIQDSDFDASDYDSEGNPKQ</sequence>
<evidence type="ECO:0000256" key="1">
    <source>
        <dbReference type="SAM" id="MobiDB-lite"/>
    </source>
</evidence>
<feature type="compositionally biased region" description="Acidic residues" evidence="1">
    <location>
        <begin position="155"/>
        <end position="175"/>
    </location>
</feature>